<dbReference type="RefSeq" id="WP_176325313.1">
    <property type="nucleotide sequence ID" value="NZ_CP054051.1"/>
</dbReference>
<dbReference type="Proteomes" id="UP000509513">
    <property type="component" value="Chromosome"/>
</dbReference>
<comment type="similarity">
    <text evidence="1">Belongs to the MYG1 family.</text>
</comment>
<dbReference type="GO" id="GO:0005737">
    <property type="term" value="C:cytoplasm"/>
    <property type="evidence" value="ECO:0007669"/>
    <property type="project" value="TreeGrafter"/>
</dbReference>
<dbReference type="PANTHER" id="PTHR11215:SF1">
    <property type="entry name" value="MYG1 EXONUCLEASE"/>
    <property type="match status" value="1"/>
</dbReference>
<gene>
    <name evidence="2" type="ORF">ACBT_0138</name>
</gene>
<reference evidence="2 3" key="1">
    <citation type="submission" date="2020-05" db="EMBL/GenBank/DDBJ databases">
        <title>Complete genome sequencing of Campylobacter and Arcobacter type strains.</title>
        <authorList>
            <person name="Miller W.G."/>
            <person name="Yee E."/>
        </authorList>
    </citation>
    <scope>NUCLEOTIDE SEQUENCE [LARGE SCALE GENOMIC DNA]</scope>
    <source>
        <strain evidence="2 3">LMG 21996</strain>
    </source>
</reference>
<accession>A0A7L5JLN4</accession>
<proteinExistence type="inferred from homology"/>
<name>A0A7L5JLN4_9BACT</name>
<dbReference type="EMBL" id="CP054051">
    <property type="protein sequence ID" value="QKJ26123.1"/>
    <property type="molecule type" value="Genomic_DNA"/>
</dbReference>
<dbReference type="InterPro" id="IPR003226">
    <property type="entry name" value="MYG1_exonuclease"/>
</dbReference>
<dbReference type="Pfam" id="PF03690">
    <property type="entry name" value="MYG1_exonuc"/>
    <property type="match status" value="1"/>
</dbReference>
<sequence>MKKLIATHNKIFHADEVTAIALLQIFTDYEIEVERIDHDTNDFSKYDFVIDISKKYDGIKYFDHHQFKGGKSSAGLIWEYLDLSEKYPKISKLIDLVDRNDVGIEKAKPFEFSSLIKCYNTRNLLSEEQNQQFYRAVDFAKNVILSMKDMEEGMIKAKDIINSSFSFNHNPKIIELSEFTPYWTSYINGTTMPFIKAVVWEDEDDNTWKVKVPSKTVGSFELNGKALKQDNNMEFVHSNGHFAIAKDEITMIKYLSKNI</sequence>
<evidence type="ECO:0000256" key="1">
    <source>
        <dbReference type="ARBA" id="ARBA00010105"/>
    </source>
</evidence>
<evidence type="ECO:0000313" key="2">
    <source>
        <dbReference type="EMBL" id="QKJ26123.1"/>
    </source>
</evidence>
<organism evidence="2 3">
    <name type="scientific">Aliarcobacter cibarius</name>
    <dbReference type="NCBI Taxonomy" id="255507"/>
    <lineage>
        <taxon>Bacteria</taxon>
        <taxon>Pseudomonadati</taxon>
        <taxon>Campylobacterota</taxon>
        <taxon>Epsilonproteobacteria</taxon>
        <taxon>Campylobacterales</taxon>
        <taxon>Arcobacteraceae</taxon>
        <taxon>Aliarcobacter</taxon>
    </lineage>
</organism>
<dbReference type="PANTHER" id="PTHR11215">
    <property type="entry name" value="METAL DEPENDENT HYDROLASE - RELATED"/>
    <property type="match status" value="1"/>
</dbReference>
<dbReference type="KEGG" id="acib:ACBT_0138"/>
<dbReference type="AlphaFoldDB" id="A0A7L5JLN4"/>
<evidence type="ECO:0000313" key="3">
    <source>
        <dbReference type="Proteomes" id="UP000509513"/>
    </source>
</evidence>
<protein>
    <submittedName>
        <fullName evidence="2">UPF0160 domain-containing protein</fullName>
    </submittedName>
</protein>